<protein>
    <recommendedName>
        <fullName evidence="3">Uridine kinase</fullName>
    </recommendedName>
</protein>
<keyword evidence="2" id="KW-1185">Reference proteome</keyword>
<dbReference type="SUPFAM" id="SSF52540">
    <property type="entry name" value="P-loop containing nucleoside triphosphate hydrolases"/>
    <property type="match status" value="1"/>
</dbReference>
<gene>
    <name evidence="1" type="ORF">C7381_101291</name>
</gene>
<reference evidence="1 2" key="1">
    <citation type="submission" date="2018-04" db="EMBL/GenBank/DDBJ databases">
        <title>Genomic Encyclopedia of Type Strains, Phase IV (KMG-IV): sequencing the most valuable type-strain genomes for metagenomic binning, comparative biology and taxonomic classification.</title>
        <authorList>
            <person name="Goeker M."/>
        </authorList>
    </citation>
    <scope>NUCLEOTIDE SEQUENCE [LARGE SCALE GENOMIC DNA]</scope>
    <source>
        <strain evidence="1 2">DSM 20705</strain>
    </source>
</reference>
<evidence type="ECO:0008006" key="3">
    <source>
        <dbReference type="Google" id="ProtNLM"/>
    </source>
</evidence>
<dbReference type="RefSeq" id="WP_116479648.1">
    <property type="nucleotide sequence ID" value="NZ_QEKV01000001.1"/>
</dbReference>
<accession>A0A2U1E7C3</accession>
<evidence type="ECO:0000313" key="2">
    <source>
        <dbReference type="Proteomes" id="UP000245793"/>
    </source>
</evidence>
<proteinExistence type="predicted"/>
<dbReference type="AlphaFoldDB" id="A0A2U1E7C3"/>
<dbReference type="EMBL" id="QEKV01000001">
    <property type="protein sequence ID" value="PVY95762.1"/>
    <property type="molecule type" value="Genomic_DNA"/>
</dbReference>
<name>A0A2U1E7C3_9FIRM</name>
<dbReference type="Proteomes" id="UP000245793">
    <property type="component" value="Unassembled WGS sequence"/>
</dbReference>
<organism evidence="1 2">
    <name type="scientific">Ezakiella coagulans</name>
    <dbReference type="NCBI Taxonomy" id="46507"/>
    <lineage>
        <taxon>Bacteria</taxon>
        <taxon>Bacillati</taxon>
        <taxon>Bacillota</taxon>
        <taxon>Tissierellia</taxon>
        <taxon>Ezakiella</taxon>
    </lineage>
</organism>
<evidence type="ECO:0000313" key="1">
    <source>
        <dbReference type="EMBL" id="PVY95762.1"/>
    </source>
</evidence>
<comment type="caution">
    <text evidence="1">The sequence shown here is derived from an EMBL/GenBank/DDBJ whole genome shotgun (WGS) entry which is preliminary data.</text>
</comment>
<sequence>MLITLDGFSGSGKSTLAKKLESEIPGIRVIKADDFFYQCGEKRDKRAGNFNVRRFIKEVTPQIKRGSGFFIRAYDCRNGKFYKKWIPEGNITILEGSYTSTPSLDSYRDLGFFVNCDRREREIRVKSREGDNYLNFLNRWFKDEYNFEIKFRTYKNSVIVNNYNELRDYICGEKLLKIKNLQVR</sequence>
<dbReference type="Gene3D" id="3.40.50.300">
    <property type="entry name" value="P-loop containing nucleotide triphosphate hydrolases"/>
    <property type="match status" value="1"/>
</dbReference>
<dbReference type="InterPro" id="IPR027417">
    <property type="entry name" value="P-loop_NTPase"/>
</dbReference>